<reference evidence="2" key="1">
    <citation type="journal article" date="2020" name="MBio">
        <title>Horizontal gene transfer to a defensive symbiont with a reduced genome amongst a multipartite beetle microbiome.</title>
        <authorList>
            <person name="Waterworth S.C."/>
            <person name="Florez L.V."/>
            <person name="Rees E.R."/>
            <person name="Hertweck C."/>
            <person name="Kaltenpoth M."/>
            <person name="Kwan J.C."/>
        </authorList>
    </citation>
    <scope>NUCLEOTIDE SEQUENCE [LARGE SCALE GENOMIC DNA]</scope>
</reference>
<dbReference type="AlphaFoldDB" id="A0A7V8JUY8"/>
<dbReference type="Proteomes" id="UP000462435">
    <property type="component" value="Unassembled WGS sequence"/>
</dbReference>
<protein>
    <submittedName>
        <fullName evidence="1">Uncharacterized protein</fullName>
    </submittedName>
</protein>
<proteinExistence type="predicted"/>
<name>A0A7V8JUY8_9BURK</name>
<dbReference type="EMBL" id="WNDX01000039">
    <property type="protein sequence ID" value="KAF1044747.1"/>
    <property type="molecule type" value="Genomic_DNA"/>
</dbReference>
<sequence length="101" mass="11276">MSGKAAIQAGDAAALRDYVHDLVREKRPAAGWQSRAQAVRVIAAAALEFSEHYDGPRLNPRTMARTLERWIGQMPEASDWFPPKQVIDAVRRISFSDIGTR</sequence>
<accession>A0A7V8JUY8</accession>
<gene>
    <name evidence="1" type="ORF">GAK35_01640</name>
</gene>
<evidence type="ECO:0000313" key="2">
    <source>
        <dbReference type="Proteomes" id="UP000462435"/>
    </source>
</evidence>
<comment type="caution">
    <text evidence="1">The sequence shown here is derived from an EMBL/GenBank/DDBJ whole genome shotgun (WGS) entry which is preliminary data.</text>
</comment>
<evidence type="ECO:0000313" key="1">
    <source>
        <dbReference type="EMBL" id="KAF1044747.1"/>
    </source>
</evidence>
<organism evidence="1 2">
    <name type="scientific">Herbaspirillum frisingense</name>
    <dbReference type="NCBI Taxonomy" id="92645"/>
    <lineage>
        <taxon>Bacteria</taxon>
        <taxon>Pseudomonadati</taxon>
        <taxon>Pseudomonadota</taxon>
        <taxon>Betaproteobacteria</taxon>
        <taxon>Burkholderiales</taxon>
        <taxon>Oxalobacteraceae</taxon>
        <taxon>Herbaspirillum</taxon>
    </lineage>
</organism>